<dbReference type="RefSeq" id="WP_067332201.1">
    <property type="nucleotide sequence ID" value="NZ_LNKT01000067.1"/>
</dbReference>
<dbReference type="Gene3D" id="1.10.1060.20">
    <property type="match status" value="1"/>
</dbReference>
<name>A0A151CE56_9BACT</name>
<comment type="caution">
    <text evidence="1">The sequence shown here is derived from an EMBL/GenBank/DDBJ whole genome shotgun (WGS) entry which is preliminary data.</text>
</comment>
<gene>
    <name evidence="1" type="ORF">AS592_03250</name>
</gene>
<dbReference type="Gene3D" id="3.10.20.30">
    <property type="match status" value="1"/>
</dbReference>
<evidence type="ECO:0000313" key="1">
    <source>
        <dbReference type="EMBL" id="KYJ85769.1"/>
    </source>
</evidence>
<evidence type="ECO:0008006" key="3">
    <source>
        <dbReference type="Google" id="ProtNLM"/>
    </source>
</evidence>
<dbReference type="InterPro" id="IPR012675">
    <property type="entry name" value="Beta-grasp_dom_sf"/>
</dbReference>
<organism evidence="1 2">
    <name type="scientific">Sulfurovum riftiae</name>
    <dbReference type="NCBI Taxonomy" id="1630136"/>
    <lineage>
        <taxon>Bacteria</taxon>
        <taxon>Pseudomonadati</taxon>
        <taxon>Campylobacterota</taxon>
        <taxon>Epsilonproteobacteria</taxon>
        <taxon>Campylobacterales</taxon>
        <taxon>Sulfurovaceae</taxon>
        <taxon>Sulfurovum</taxon>
    </lineage>
</organism>
<dbReference type="EMBL" id="LNKT01000067">
    <property type="protein sequence ID" value="KYJ85769.1"/>
    <property type="molecule type" value="Genomic_DNA"/>
</dbReference>
<accession>A0A151CE56</accession>
<protein>
    <recommendedName>
        <fullName evidence="3">DUF5644 domain-containing protein</fullName>
    </recommendedName>
</protein>
<reference evidence="1 2" key="1">
    <citation type="submission" date="2015-11" db="EMBL/GenBank/DDBJ databases">
        <title>Draft genome of Sulfurovum riftiae 1812E, a member of the Epsilonproteobacteria isolated from the tube of the deep-sea hydrothermal vent tubewom Riftia pachyptila.</title>
        <authorList>
            <person name="Vetriani C."/>
            <person name="Giovannelli D."/>
        </authorList>
    </citation>
    <scope>NUCLEOTIDE SEQUENCE [LARGE SCALE GENOMIC DNA]</scope>
    <source>
        <strain evidence="1 2">1812E</strain>
    </source>
</reference>
<dbReference type="AlphaFoldDB" id="A0A151CE56"/>
<sequence>MQYRLTIKAFFFNAKTDYLPYYKQFAISLDEDAKAVDMLGKIKEQNENFAYPEENLVFRINDLVVEGEQPMKEIVERLGTDLQVDPVNAYRSNNGLVINDEDFMQRYELLAPYASEEDLVYYKTLYALHYASETEKFDRDYIGDAVLVLAHRLIAEESEHAEVILHTISDAFSGLFECEYENNLFIAQDHTDAIEALKLMVKPPKSDKPNFVDKMAARFIKKPAAKEAPVVLKETEGKEIAYYYGGSSDNSEAVSRKIAALGAKMTAFSRAHKLSGVSLLEDRKELAFRKAGTTLLDALDSGADILVVEDKEAYKLFKKNLPAIERTVGRDIVLELITAQDFLAMNESVAA</sequence>
<dbReference type="OrthoDB" id="5372285at2"/>
<dbReference type="Gene3D" id="3.40.50.11810">
    <property type="match status" value="1"/>
</dbReference>
<evidence type="ECO:0000313" key="2">
    <source>
        <dbReference type="Proteomes" id="UP000075359"/>
    </source>
</evidence>
<dbReference type="STRING" id="1630136.AS592_03250"/>
<dbReference type="Proteomes" id="UP000075359">
    <property type="component" value="Unassembled WGS sequence"/>
</dbReference>
<keyword evidence="2" id="KW-1185">Reference proteome</keyword>
<proteinExistence type="predicted"/>